<dbReference type="SMART" id="SM00507">
    <property type="entry name" value="HNHc"/>
    <property type="match status" value="1"/>
</dbReference>
<dbReference type="Gene3D" id="1.10.30.50">
    <property type="match status" value="1"/>
</dbReference>
<proteinExistence type="predicted"/>
<dbReference type="Pfam" id="PF01844">
    <property type="entry name" value="HNH"/>
    <property type="match status" value="1"/>
</dbReference>
<dbReference type="CDD" id="cd00085">
    <property type="entry name" value="HNHc"/>
    <property type="match status" value="1"/>
</dbReference>
<dbReference type="EMBL" id="LAZR01004488">
    <property type="protein sequence ID" value="KKN08146.1"/>
    <property type="molecule type" value="Genomic_DNA"/>
</dbReference>
<gene>
    <name evidence="2" type="ORF">LCGC14_1059580</name>
</gene>
<comment type="caution">
    <text evidence="2">The sequence shown here is derived from an EMBL/GenBank/DDBJ whole genome shotgun (WGS) entry which is preliminary data.</text>
</comment>
<evidence type="ECO:0000313" key="2">
    <source>
        <dbReference type="EMBL" id="KKN08146.1"/>
    </source>
</evidence>
<protein>
    <recommendedName>
        <fullName evidence="1">HNH nuclease domain-containing protein</fullName>
    </recommendedName>
</protein>
<organism evidence="2">
    <name type="scientific">marine sediment metagenome</name>
    <dbReference type="NCBI Taxonomy" id="412755"/>
    <lineage>
        <taxon>unclassified sequences</taxon>
        <taxon>metagenomes</taxon>
        <taxon>ecological metagenomes</taxon>
    </lineage>
</organism>
<dbReference type="GO" id="GO:0008270">
    <property type="term" value="F:zinc ion binding"/>
    <property type="evidence" value="ECO:0007669"/>
    <property type="project" value="InterPro"/>
</dbReference>
<name>A0A0F9Q4D1_9ZZZZ</name>
<accession>A0A0F9Q4D1</accession>
<dbReference type="AlphaFoldDB" id="A0A0F9Q4D1"/>
<feature type="domain" description="HNH nuclease" evidence="1">
    <location>
        <begin position="15"/>
        <end position="67"/>
    </location>
</feature>
<evidence type="ECO:0000259" key="1">
    <source>
        <dbReference type="SMART" id="SM00507"/>
    </source>
</evidence>
<dbReference type="InterPro" id="IPR002711">
    <property type="entry name" value="HNH"/>
</dbReference>
<dbReference type="GO" id="GO:0003676">
    <property type="term" value="F:nucleic acid binding"/>
    <property type="evidence" value="ECO:0007669"/>
    <property type="project" value="InterPro"/>
</dbReference>
<sequence length="134" mass="16012">MARKLKTIRKNCDKLYREIITVRDEGRCQWCQKNTGQAVHHIIPRSKSAVLFHDLLNLILLCTPCHFKYHKDEAAGIYWFETTFSARWEYLHYPICDEWGKKLPRRNIIKSSWKKSDYEEIELSLKEKLAELKG</sequence>
<reference evidence="2" key="1">
    <citation type="journal article" date="2015" name="Nature">
        <title>Complex archaea that bridge the gap between prokaryotes and eukaryotes.</title>
        <authorList>
            <person name="Spang A."/>
            <person name="Saw J.H."/>
            <person name="Jorgensen S.L."/>
            <person name="Zaremba-Niedzwiedzka K."/>
            <person name="Martijn J."/>
            <person name="Lind A.E."/>
            <person name="van Eijk R."/>
            <person name="Schleper C."/>
            <person name="Guy L."/>
            <person name="Ettema T.J."/>
        </authorList>
    </citation>
    <scope>NUCLEOTIDE SEQUENCE</scope>
</reference>
<dbReference type="InterPro" id="IPR003615">
    <property type="entry name" value="HNH_nuc"/>
</dbReference>
<dbReference type="GO" id="GO:0004519">
    <property type="term" value="F:endonuclease activity"/>
    <property type="evidence" value="ECO:0007669"/>
    <property type="project" value="InterPro"/>
</dbReference>